<comment type="caution">
    <text evidence="1">The sequence shown here is derived from an EMBL/GenBank/DDBJ whole genome shotgun (WGS) entry which is preliminary data.</text>
</comment>
<reference evidence="1" key="1">
    <citation type="submission" date="2018-08" db="EMBL/GenBank/DDBJ databases">
        <authorList>
            <consortium name="PulseNet: The National Subtyping Network for Foodborne Disease Surveillance"/>
            <person name="Tarr C.L."/>
            <person name="Trees E."/>
            <person name="Katz L.S."/>
            <person name="Carleton-Romer H.A."/>
            <person name="Stroika S."/>
            <person name="Kucerova Z."/>
            <person name="Roache K.F."/>
            <person name="Sabol A.L."/>
            <person name="Besser J."/>
            <person name="Gerner-Smidt P."/>
        </authorList>
    </citation>
    <scope>NUCLEOTIDE SEQUENCE</scope>
    <source>
        <strain evidence="1">PNUSAS050634</strain>
    </source>
</reference>
<evidence type="ECO:0000313" key="1">
    <source>
        <dbReference type="EMBL" id="EBM5129124.1"/>
    </source>
</evidence>
<name>A0A5T6HBW9_SALER</name>
<accession>A0A5T6HBW9</accession>
<dbReference type="EMBL" id="AAGCVP010000019">
    <property type="protein sequence ID" value="EBM5129124.1"/>
    <property type="molecule type" value="Genomic_DNA"/>
</dbReference>
<gene>
    <name evidence="1" type="ORF">D0123_22405</name>
</gene>
<sequence>MTGTGINTVRINGEIKHITELDAITLSNEWSKLKNENADLYRYNHQVSQGWRGLVLRLIGVHLPDKCRCLQSETVMLAIRDGFCSQ</sequence>
<proteinExistence type="predicted"/>
<dbReference type="AlphaFoldDB" id="A0A5T6HBW9"/>
<protein>
    <submittedName>
        <fullName evidence="1">Uncharacterized protein</fullName>
    </submittedName>
</protein>
<organism evidence="1">
    <name type="scientific">Salmonella enterica</name>
    <name type="common">Salmonella choleraesuis</name>
    <dbReference type="NCBI Taxonomy" id="28901"/>
    <lineage>
        <taxon>Bacteria</taxon>
        <taxon>Pseudomonadati</taxon>
        <taxon>Pseudomonadota</taxon>
        <taxon>Gammaproteobacteria</taxon>
        <taxon>Enterobacterales</taxon>
        <taxon>Enterobacteriaceae</taxon>
        <taxon>Salmonella</taxon>
    </lineage>
</organism>